<organism evidence="2 3">
    <name type="scientific">Citrus sinensis</name>
    <name type="common">Sweet orange</name>
    <name type="synonym">Citrus aurantium var. sinensis</name>
    <dbReference type="NCBI Taxonomy" id="2711"/>
    <lineage>
        <taxon>Eukaryota</taxon>
        <taxon>Viridiplantae</taxon>
        <taxon>Streptophyta</taxon>
        <taxon>Embryophyta</taxon>
        <taxon>Tracheophyta</taxon>
        <taxon>Spermatophyta</taxon>
        <taxon>Magnoliopsida</taxon>
        <taxon>eudicotyledons</taxon>
        <taxon>Gunneridae</taxon>
        <taxon>Pentapetalae</taxon>
        <taxon>rosids</taxon>
        <taxon>malvids</taxon>
        <taxon>Sapindales</taxon>
        <taxon>Rutaceae</taxon>
        <taxon>Aurantioideae</taxon>
        <taxon>Citrus</taxon>
    </lineage>
</organism>
<dbReference type="PANTHER" id="PTHR48473:SF1">
    <property type="entry name" value="TIR DOMAIN-CONTAINING PROTEIN"/>
    <property type="match status" value="1"/>
</dbReference>
<evidence type="ECO:0000313" key="2">
    <source>
        <dbReference type="EMBL" id="KDO43809.1"/>
    </source>
</evidence>
<dbReference type="Proteomes" id="UP000027120">
    <property type="component" value="Unassembled WGS sequence"/>
</dbReference>
<keyword evidence="3" id="KW-1185">Reference proteome</keyword>
<reference evidence="2 3" key="1">
    <citation type="submission" date="2014-04" db="EMBL/GenBank/DDBJ databases">
        <authorList>
            <consortium name="International Citrus Genome Consortium"/>
            <person name="Gmitter F."/>
            <person name="Chen C."/>
            <person name="Farmerie W."/>
            <person name="Harkins T."/>
            <person name="Desany B."/>
            <person name="Mohiuddin M."/>
            <person name="Kodira C."/>
            <person name="Borodovsky M."/>
            <person name="Lomsadze A."/>
            <person name="Burns P."/>
            <person name="Jenkins J."/>
            <person name="Prochnik S."/>
            <person name="Shu S."/>
            <person name="Chapman J."/>
            <person name="Pitluck S."/>
            <person name="Schmutz J."/>
            <person name="Rokhsar D."/>
        </authorList>
    </citation>
    <scope>NUCLEOTIDE SEQUENCE</scope>
</reference>
<protein>
    <submittedName>
        <fullName evidence="2">Uncharacterized protein</fullName>
    </submittedName>
</protein>
<keyword evidence="1" id="KW-0812">Transmembrane</keyword>
<keyword evidence="1" id="KW-1133">Transmembrane helix</keyword>
<sequence length="71" mass="8217">MDKYITWLYHPRNRPFGNFKDIIGLLCALSCQCIFAAVTYGFARQHADSPIKVFFWPIVFASGRLLSKVFE</sequence>
<feature type="transmembrane region" description="Helical" evidence="1">
    <location>
        <begin position="21"/>
        <end position="43"/>
    </location>
</feature>
<gene>
    <name evidence="2" type="ORF">CISIN_1g041892mg</name>
</gene>
<dbReference type="PANTHER" id="PTHR48473">
    <property type="entry name" value="TIR DOMAIN-CONTAINING PROTEIN"/>
    <property type="match status" value="1"/>
</dbReference>
<evidence type="ECO:0000313" key="3">
    <source>
        <dbReference type="Proteomes" id="UP000027120"/>
    </source>
</evidence>
<name>A0A067DLF1_CITSI</name>
<keyword evidence="1" id="KW-0472">Membrane</keyword>
<evidence type="ECO:0000256" key="1">
    <source>
        <dbReference type="SAM" id="Phobius"/>
    </source>
</evidence>
<proteinExistence type="predicted"/>
<dbReference type="AlphaFoldDB" id="A0A067DLF1"/>
<dbReference type="EMBL" id="KK785351">
    <property type="protein sequence ID" value="KDO43809.1"/>
    <property type="molecule type" value="Genomic_DNA"/>
</dbReference>
<accession>A0A067DLF1</accession>